<keyword evidence="8" id="KW-1185">Reference proteome</keyword>
<dbReference type="InterPro" id="IPR002321">
    <property type="entry name" value="Cyt_c_II"/>
</dbReference>
<organism evidence="7 8">
    <name type="scientific">Rhizobium rosettiformans</name>
    <dbReference type="NCBI Taxonomy" id="1368430"/>
    <lineage>
        <taxon>Bacteria</taxon>
        <taxon>Pseudomonadati</taxon>
        <taxon>Pseudomonadota</taxon>
        <taxon>Alphaproteobacteria</taxon>
        <taxon>Hyphomicrobiales</taxon>
        <taxon>Rhizobiaceae</taxon>
        <taxon>Rhizobium/Agrobacterium group</taxon>
        <taxon>Rhizobium</taxon>
    </lineage>
</organism>
<accession>A0ABX7EXF5</accession>
<keyword evidence="3" id="KW-0479">Metal-binding</keyword>
<dbReference type="RefSeq" id="WP_203013319.1">
    <property type="nucleotide sequence ID" value="NZ_CP032405.1"/>
</dbReference>
<evidence type="ECO:0000256" key="1">
    <source>
        <dbReference type="ARBA" id="ARBA00022448"/>
    </source>
</evidence>
<sequence>MKLKLVLSAATAICLGVTAAIAAGEPQAVRQEEMKKVGGAMGALGAIAKGEKPYDAEAVTAALTTLAEVGKTFPDHFPAGSETGMDSEAAPAIWQNMDDFKAKSAKLASAAEAQLATLPADQAGVAAAMQAVGATCGDCHQTYRLKK</sequence>
<keyword evidence="1" id="KW-0813">Transport</keyword>
<feature type="chain" id="PRO_5047152274" evidence="6">
    <location>
        <begin position="23"/>
        <end position="147"/>
    </location>
</feature>
<dbReference type="InterPro" id="IPR012127">
    <property type="entry name" value="Cyt_c_prime"/>
</dbReference>
<evidence type="ECO:0000313" key="8">
    <source>
        <dbReference type="Proteomes" id="UP000596351"/>
    </source>
</evidence>
<dbReference type="PROSITE" id="PS51009">
    <property type="entry name" value="CYTCII"/>
    <property type="match status" value="1"/>
</dbReference>
<dbReference type="PRINTS" id="PR00608">
    <property type="entry name" value="CYTCHROMECII"/>
</dbReference>
<dbReference type="Pfam" id="PF01322">
    <property type="entry name" value="Cytochrom_C_2"/>
    <property type="match status" value="1"/>
</dbReference>
<name>A0ABX7EXF5_9HYPH</name>
<gene>
    <name evidence="7" type="ORF">D4A92_11825</name>
</gene>
<evidence type="ECO:0000256" key="3">
    <source>
        <dbReference type="ARBA" id="ARBA00022723"/>
    </source>
</evidence>
<protein>
    <submittedName>
        <fullName evidence="7">Cytochrome C556</fullName>
    </submittedName>
</protein>
<evidence type="ECO:0000256" key="6">
    <source>
        <dbReference type="SAM" id="SignalP"/>
    </source>
</evidence>
<dbReference type="Proteomes" id="UP000596351">
    <property type="component" value="Chromosome"/>
</dbReference>
<keyword evidence="5" id="KW-0408">Iron</keyword>
<keyword evidence="4" id="KW-0249">Electron transport</keyword>
<evidence type="ECO:0000256" key="4">
    <source>
        <dbReference type="ARBA" id="ARBA00022982"/>
    </source>
</evidence>
<dbReference type="InterPro" id="IPR010980">
    <property type="entry name" value="Cyt_c/b562"/>
</dbReference>
<feature type="signal peptide" evidence="6">
    <location>
        <begin position="1"/>
        <end position="22"/>
    </location>
</feature>
<evidence type="ECO:0000256" key="2">
    <source>
        <dbReference type="ARBA" id="ARBA00022617"/>
    </source>
</evidence>
<dbReference type="EMBL" id="CP032405">
    <property type="protein sequence ID" value="QRF52081.1"/>
    <property type="molecule type" value="Genomic_DNA"/>
</dbReference>
<proteinExistence type="predicted"/>
<reference evidence="7 8" key="1">
    <citation type="submission" date="2018-09" db="EMBL/GenBank/DDBJ databases">
        <title>Rhizobium sp. MAE2-X.</title>
        <authorList>
            <person name="Lee Y."/>
            <person name="Jeon C.O."/>
        </authorList>
    </citation>
    <scope>NUCLEOTIDE SEQUENCE [LARGE SCALE GENOMIC DNA]</scope>
    <source>
        <strain evidence="7 8">MAE2-X</strain>
    </source>
</reference>
<dbReference type="InterPro" id="IPR015984">
    <property type="entry name" value="Cyt_c_prime_subgr"/>
</dbReference>
<dbReference type="PIRSF" id="PIRSF000027">
    <property type="entry name" value="Cytc_c_prime"/>
    <property type="match status" value="1"/>
</dbReference>
<dbReference type="SUPFAM" id="SSF47175">
    <property type="entry name" value="Cytochromes"/>
    <property type="match status" value="1"/>
</dbReference>
<evidence type="ECO:0000313" key="7">
    <source>
        <dbReference type="EMBL" id="QRF52081.1"/>
    </source>
</evidence>
<keyword evidence="6" id="KW-0732">Signal</keyword>
<dbReference type="Gene3D" id="1.20.120.10">
    <property type="entry name" value="Cytochrome c/b562"/>
    <property type="match status" value="1"/>
</dbReference>
<keyword evidence="2" id="KW-0349">Heme</keyword>
<evidence type="ECO:0000256" key="5">
    <source>
        <dbReference type="ARBA" id="ARBA00023004"/>
    </source>
</evidence>